<evidence type="ECO:0000313" key="2">
    <source>
        <dbReference type="EMBL" id="KAK3231157.1"/>
    </source>
</evidence>
<organism evidence="2 3">
    <name type="scientific">Dipteronia sinensis</name>
    <dbReference type="NCBI Taxonomy" id="43782"/>
    <lineage>
        <taxon>Eukaryota</taxon>
        <taxon>Viridiplantae</taxon>
        <taxon>Streptophyta</taxon>
        <taxon>Embryophyta</taxon>
        <taxon>Tracheophyta</taxon>
        <taxon>Spermatophyta</taxon>
        <taxon>Magnoliopsida</taxon>
        <taxon>eudicotyledons</taxon>
        <taxon>Gunneridae</taxon>
        <taxon>Pentapetalae</taxon>
        <taxon>rosids</taxon>
        <taxon>malvids</taxon>
        <taxon>Sapindales</taxon>
        <taxon>Sapindaceae</taxon>
        <taxon>Hippocastanoideae</taxon>
        <taxon>Acereae</taxon>
        <taxon>Dipteronia</taxon>
    </lineage>
</organism>
<dbReference type="AlphaFoldDB" id="A0AAE0EKJ4"/>
<dbReference type="InterPro" id="IPR000477">
    <property type="entry name" value="RT_dom"/>
</dbReference>
<gene>
    <name evidence="2" type="ORF">Dsin_003038</name>
</gene>
<dbReference type="Proteomes" id="UP001281410">
    <property type="component" value="Unassembled WGS sequence"/>
</dbReference>
<dbReference type="Pfam" id="PF00078">
    <property type="entry name" value="RVT_1"/>
    <property type="match status" value="1"/>
</dbReference>
<accession>A0AAE0EKJ4</accession>
<reference evidence="2" key="1">
    <citation type="journal article" date="2023" name="Plant J.">
        <title>Genome sequences and population genomics provide insights into the demographic history, inbreeding, and mutation load of two 'living fossil' tree species of Dipteronia.</title>
        <authorList>
            <person name="Feng Y."/>
            <person name="Comes H.P."/>
            <person name="Chen J."/>
            <person name="Zhu S."/>
            <person name="Lu R."/>
            <person name="Zhang X."/>
            <person name="Li P."/>
            <person name="Qiu J."/>
            <person name="Olsen K.M."/>
            <person name="Qiu Y."/>
        </authorList>
    </citation>
    <scope>NUCLEOTIDE SEQUENCE</scope>
    <source>
        <strain evidence="2">NBL</strain>
    </source>
</reference>
<protein>
    <recommendedName>
        <fullName evidence="1">Reverse transcriptase domain-containing protein</fullName>
    </recommendedName>
</protein>
<evidence type="ECO:0000313" key="3">
    <source>
        <dbReference type="Proteomes" id="UP001281410"/>
    </source>
</evidence>
<sequence>MKECISSPLMSVLVNGSPTPQFGVQRGLRQGGSLSPLLFNIVVEGLNCLFLKAVNLDLIKGESFDDNEVHITHLQFANDTIIFLKPKME</sequence>
<name>A0AAE0EKJ4_9ROSI</name>
<dbReference type="EMBL" id="JANJYJ010000001">
    <property type="protein sequence ID" value="KAK3231157.1"/>
    <property type="molecule type" value="Genomic_DNA"/>
</dbReference>
<comment type="caution">
    <text evidence="2">The sequence shown here is derived from an EMBL/GenBank/DDBJ whole genome shotgun (WGS) entry which is preliminary data.</text>
</comment>
<keyword evidence="3" id="KW-1185">Reference proteome</keyword>
<evidence type="ECO:0000259" key="1">
    <source>
        <dbReference type="PROSITE" id="PS50878"/>
    </source>
</evidence>
<feature type="domain" description="Reverse transcriptase" evidence="1">
    <location>
        <begin position="1"/>
        <end position="89"/>
    </location>
</feature>
<proteinExistence type="predicted"/>
<dbReference type="PROSITE" id="PS50878">
    <property type="entry name" value="RT_POL"/>
    <property type="match status" value="1"/>
</dbReference>